<dbReference type="Pfam" id="PF00903">
    <property type="entry name" value="Glyoxalase"/>
    <property type="match status" value="1"/>
</dbReference>
<dbReference type="PANTHER" id="PTHR34109">
    <property type="entry name" value="BNAUNNG04460D PROTEIN-RELATED"/>
    <property type="match status" value="1"/>
</dbReference>
<dbReference type="PROSITE" id="PS51819">
    <property type="entry name" value="VOC"/>
    <property type="match status" value="1"/>
</dbReference>
<dbReference type="KEGG" id="gog:C1280_29975"/>
<proteinExistence type="predicted"/>
<dbReference type="AlphaFoldDB" id="A0A2Z3HHC3"/>
<reference evidence="2 3" key="1">
    <citation type="submission" date="2018-01" db="EMBL/GenBank/DDBJ databases">
        <title>G. obscuriglobus.</title>
        <authorList>
            <person name="Franke J."/>
            <person name="Blomberg W."/>
            <person name="Selmecki A."/>
        </authorList>
    </citation>
    <scope>NUCLEOTIDE SEQUENCE [LARGE SCALE GENOMIC DNA]</scope>
    <source>
        <strain evidence="2 3">DSM 5831</strain>
    </source>
</reference>
<dbReference type="Gene3D" id="3.10.180.10">
    <property type="entry name" value="2,3-Dihydroxybiphenyl 1,2-Dioxygenase, domain 1"/>
    <property type="match status" value="1"/>
</dbReference>
<evidence type="ECO:0000313" key="2">
    <source>
        <dbReference type="EMBL" id="AWM40800.1"/>
    </source>
</evidence>
<protein>
    <submittedName>
        <fullName evidence="2">VOC family protein</fullName>
    </submittedName>
</protein>
<evidence type="ECO:0000259" key="1">
    <source>
        <dbReference type="PROSITE" id="PS51819"/>
    </source>
</evidence>
<evidence type="ECO:0000313" key="3">
    <source>
        <dbReference type="Proteomes" id="UP000245802"/>
    </source>
</evidence>
<gene>
    <name evidence="2" type="ORF">C1280_29975</name>
</gene>
<sequence length="154" mass="16334">MSEMKGLIPHLVVKGGAKAIEYYTAALGAVELSRMPADDDRLMHAALKIGDATLFLCDDFPEYCGGVSRTPSGPSPVTLHLCVPDCDAAIAQAAGAGATATMPAEDMFWGDRYGQVVDPFGHTWSFSTPLSAERKAAAEKKWAAENPFAQKKSA</sequence>
<dbReference type="Proteomes" id="UP000245802">
    <property type="component" value="Chromosome"/>
</dbReference>
<accession>A0A2Z3HHC3</accession>
<dbReference type="OrthoDB" id="9795306at2"/>
<dbReference type="EMBL" id="CP025958">
    <property type="protein sequence ID" value="AWM40800.1"/>
    <property type="molecule type" value="Genomic_DNA"/>
</dbReference>
<dbReference type="CDD" id="cd07246">
    <property type="entry name" value="VOC_like"/>
    <property type="match status" value="1"/>
</dbReference>
<dbReference type="PANTHER" id="PTHR34109:SF1">
    <property type="entry name" value="VOC DOMAIN-CONTAINING PROTEIN"/>
    <property type="match status" value="1"/>
</dbReference>
<dbReference type="InterPro" id="IPR029068">
    <property type="entry name" value="Glyas_Bleomycin-R_OHBP_Dase"/>
</dbReference>
<organism evidence="2 3">
    <name type="scientific">Gemmata obscuriglobus</name>
    <dbReference type="NCBI Taxonomy" id="114"/>
    <lineage>
        <taxon>Bacteria</taxon>
        <taxon>Pseudomonadati</taxon>
        <taxon>Planctomycetota</taxon>
        <taxon>Planctomycetia</taxon>
        <taxon>Gemmatales</taxon>
        <taxon>Gemmataceae</taxon>
        <taxon>Gemmata</taxon>
    </lineage>
</organism>
<dbReference type="InterPro" id="IPR004360">
    <property type="entry name" value="Glyas_Fos-R_dOase_dom"/>
</dbReference>
<keyword evidence="3" id="KW-1185">Reference proteome</keyword>
<dbReference type="SUPFAM" id="SSF54593">
    <property type="entry name" value="Glyoxalase/Bleomycin resistance protein/Dihydroxybiphenyl dioxygenase"/>
    <property type="match status" value="1"/>
</dbReference>
<feature type="domain" description="VOC" evidence="1">
    <location>
        <begin position="3"/>
        <end position="129"/>
    </location>
</feature>
<name>A0A2Z3HHC3_9BACT</name>
<dbReference type="RefSeq" id="WP_010052117.1">
    <property type="nucleotide sequence ID" value="NZ_CP025958.1"/>
</dbReference>
<dbReference type="InterPro" id="IPR037523">
    <property type="entry name" value="VOC_core"/>
</dbReference>